<dbReference type="SUPFAM" id="SSF52540">
    <property type="entry name" value="P-loop containing nucleoside triphosphate hydrolases"/>
    <property type="match status" value="1"/>
</dbReference>
<comment type="subcellular location">
    <subcellularLocation>
        <location evidence="9">Cytoplasm</location>
    </subcellularLocation>
    <text evidence="9">The SRP-RNC complex is targeted to the cytoplasmic membrane.</text>
</comment>
<protein>
    <recommendedName>
        <fullName evidence="9">Signal recognition particle protein</fullName>
        <ecNumber evidence="9">3.6.5.4</ecNumber>
    </recommendedName>
    <alternativeName>
        <fullName evidence="9">Fifty-four homolog</fullName>
    </alternativeName>
</protein>
<dbReference type="Gene3D" id="1.10.260.30">
    <property type="entry name" value="Signal recognition particle, SRP54 subunit, M-domain"/>
    <property type="match status" value="1"/>
</dbReference>
<dbReference type="CDD" id="cd18539">
    <property type="entry name" value="SRP_G"/>
    <property type="match status" value="1"/>
</dbReference>
<dbReference type="SUPFAM" id="SSF47446">
    <property type="entry name" value="Signal peptide-binding domain"/>
    <property type="match status" value="1"/>
</dbReference>
<dbReference type="SMART" id="SM00963">
    <property type="entry name" value="SRP54_N"/>
    <property type="match status" value="1"/>
</dbReference>
<feature type="domain" description="SRP54-type proteins GTP-binding" evidence="10">
    <location>
        <begin position="268"/>
        <end position="281"/>
    </location>
</feature>
<evidence type="ECO:0000313" key="12">
    <source>
        <dbReference type="Proteomes" id="UP000030661"/>
    </source>
</evidence>
<dbReference type="InterPro" id="IPR013822">
    <property type="entry name" value="Signal_recog_particl_SRP54_hlx"/>
</dbReference>
<dbReference type="EC" id="3.6.5.4" evidence="9"/>
<keyword evidence="3 9" id="KW-0378">Hydrolase</keyword>
<reference evidence="11 12" key="1">
    <citation type="journal article" date="2015" name="PeerJ">
        <title>First genomic representation of candidate bacterial phylum KSB3 points to enhanced environmental sensing as a trigger of wastewater bulking.</title>
        <authorList>
            <person name="Sekiguchi Y."/>
            <person name="Ohashi A."/>
            <person name="Parks D.H."/>
            <person name="Yamauchi T."/>
            <person name="Tyson G.W."/>
            <person name="Hugenholtz P."/>
        </authorList>
    </citation>
    <scope>NUCLEOTIDE SEQUENCE [LARGE SCALE GENOMIC DNA]</scope>
</reference>
<evidence type="ECO:0000256" key="1">
    <source>
        <dbReference type="ARBA" id="ARBA00005450"/>
    </source>
</evidence>
<dbReference type="InterPro" id="IPR003593">
    <property type="entry name" value="AAA+_ATPase"/>
</dbReference>
<dbReference type="EMBL" id="DF820464">
    <property type="protein sequence ID" value="GAK55951.1"/>
    <property type="molecule type" value="Genomic_DNA"/>
</dbReference>
<dbReference type="Gene3D" id="1.20.120.140">
    <property type="entry name" value="Signal recognition particle SRP54, nucleotide-binding domain"/>
    <property type="match status" value="1"/>
</dbReference>
<evidence type="ECO:0000256" key="4">
    <source>
        <dbReference type="ARBA" id="ARBA00022884"/>
    </source>
</evidence>
<dbReference type="GO" id="GO:0005525">
    <property type="term" value="F:GTP binding"/>
    <property type="evidence" value="ECO:0007669"/>
    <property type="project" value="UniProtKB-UniRule"/>
</dbReference>
<dbReference type="GO" id="GO:0006614">
    <property type="term" value="P:SRP-dependent cotranslational protein targeting to membrane"/>
    <property type="evidence" value="ECO:0007669"/>
    <property type="project" value="InterPro"/>
</dbReference>
<name>A0A081BUE6_VECG1</name>
<dbReference type="GO" id="GO:0003924">
    <property type="term" value="F:GTPase activity"/>
    <property type="evidence" value="ECO:0007669"/>
    <property type="project" value="UniProtKB-UniRule"/>
</dbReference>
<dbReference type="InterPro" id="IPR036891">
    <property type="entry name" value="Signal_recog_part_SRP54_M_sf"/>
</dbReference>
<organism evidence="11 12">
    <name type="scientific">Vecturithrix granuli</name>
    <dbReference type="NCBI Taxonomy" id="1499967"/>
    <lineage>
        <taxon>Bacteria</taxon>
        <taxon>Candidatus Moduliflexota</taxon>
        <taxon>Candidatus Vecturitrichia</taxon>
        <taxon>Candidatus Vecturitrichales</taxon>
        <taxon>Candidatus Vecturitrichaceae</taxon>
        <taxon>Candidatus Vecturithrix</taxon>
    </lineage>
</organism>
<dbReference type="HOGENOM" id="CLU_009301_6_0_0"/>
<sequence>MFDSLSEKLQSAFKTIRGHGKLSEQNIKEALKEVRMALLEADVNFRVVKDFTERVRKRAIGREVMKSLTPGQQLIKVVNEELTELMGKESSGLSFATTPPTTLLLVGLQGSGKTTTAGKLASMLRKENHKPLMVAADVYRPAAITQLQVLGQQLQIDVYADGAEKDPRKICQKALQQANHEGFDVVLIDTAGRLHIDQELMQELRDLKALTSPQEVLFVADAMTGQDAVTVADQFNKALDVSGVVLTKLDGDARGGAALSIKAVTNRPIKFVGVGEKLDQLERFHPERMASRILGMGDVLSFIEKVEKAIDEEKAQELERKILEQAFTLQDFRDQLQQFRSMGPLDQLLEMIPGADKKALKNLQVDEKEFVRMEAIINSMTPDERLHHKIINSKRKQRIAKGSGTDIRDVNKLLKQFEQARKMMKKMTGGKGKPGFKIPRRFSKRMLPF</sequence>
<comment type="catalytic activity">
    <reaction evidence="8 9">
        <text>GTP + H2O = GDP + phosphate + H(+)</text>
        <dbReference type="Rhea" id="RHEA:19669"/>
        <dbReference type="ChEBI" id="CHEBI:15377"/>
        <dbReference type="ChEBI" id="CHEBI:15378"/>
        <dbReference type="ChEBI" id="CHEBI:37565"/>
        <dbReference type="ChEBI" id="CHEBI:43474"/>
        <dbReference type="ChEBI" id="CHEBI:58189"/>
        <dbReference type="EC" id="3.6.5.4"/>
    </reaction>
</comment>
<keyword evidence="9" id="KW-0963">Cytoplasm</keyword>
<dbReference type="STRING" id="1499967.U27_02912"/>
<dbReference type="InterPro" id="IPR004125">
    <property type="entry name" value="Signal_recog_particle_SRP54_M"/>
</dbReference>
<comment type="similarity">
    <text evidence="1 9">Belongs to the GTP-binding SRP family. SRP54 subfamily.</text>
</comment>
<evidence type="ECO:0000259" key="10">
    <source>
        <dbReference type="PROSITE" id="PS00300"/>
    </source>
</evidence>
<keyword evidence="4 9" id="KW-0694">RNA-binding</keyword>
<keyword evidence="6 9" id="KW-0733">Signal recognition particle</keyword>
<dbReference type="Gene3D" id="3.40.50.300">
    <property type="entry name" value="P-loop containing nucleotide triphosphate hydrolases"/>
    <property type="match status" value="1"/>
</dbReference>
<feature type="binding site" evidence="9">
    <location>
        <begin position="247"/>
        <end position="250"/>
    </location>
    <ligand>
        <name>GTP</name>
        <dbReference type="ChEBI" id="CHEBI:37565"/>
    </ligand>
</feature>
<keyword evidence="7 9" id="KW-0687">Ribonucleoprotein</keyword>
<feature type="binding site" evidence="9">
    <location>
        <begin position="107"/>
        <end position="114"/>
    </location>
    <ligand>
        <name>GTP</name>
        <dbReference type="ChEBI" id="CHEBI:37565"/>
    </ligand>
</feature>
<comment type="subunit">
    <text evidence="9">Part of the signal recognition particle protein translocation system, which is composed of SRP and FtsY.</text>
</comment>
<dbReference type="Pfam" id="PF02978">
    <property type="entry name" value="SRP_SPB"/>
    <property type="match status" value="1"/>
</dbReference>
<proteinExistence type="inferred from homology"/>
<dbReference type="InterPro" id="IPR004780">
    <property type="entry name" value="SRP"/>
</dbReference>
<dbReference type="SMART" id="SM00962">
    <property type="entry name" value="SRP54"/>
    <property type="match status" value="1"/>
</dbReference>
<evidence type="ECO:0000256" key="5">
    <source>
        <dbReference type="ARBA" id="ARBA00023134"/>
    </source>
</evidence>
<keyword evidence="12" id="KW-1185">Reference proteome</keyword>
<dbReference type="NCBIfam" id="TIGR00959">
    <property type="entry name" value="ffh"/>
    <property type="match status" value="1"/>
</dbReference>
<keyword evidence="5 9" id="KW-0342">GTP-binding</keyword>
<dbReference type="eggNOG" id="COG0541">
    <property type="taxonomic scope" value="Bacteria"/>
</dbReference>
<evidence type="ECO:0000256" key="3">
    <source>
        <dbReference type="ARBA" id="ARBA00022801"/>
    </source>
</evidence>
<dbReference type="InterPro" id="IPR027417">
    <property type="entry name" value="P-loop_NTPase"/>
</dbReference>
<comment type="function">
    <text evidence="9">Involved in targeting and insertion of nascent membrane proteins into the cytoplasmic membrane. Binds to the hydrophobic signal sequence of the ribosome-nascent chain (RNC) as it emerges from the ribosomes. The SRP-RNC complex is then targeted to the cytoplasmic membrane where it interacts with the SRP receptor FtsY.</text>
</comment>
<dbReference type="InterPro" id="IPR042101">
    <property type="entry name" value="SRP54_N_sf"/>
</dbReference>
<evidence type="ECO:0000256" key="8">
    <source>
        <dbReference type="ARBA" id="ARBA00048027"/>
    </source>
</evidence>
<dbReference type="PANTHER" id="PTHR11564">
    <property type="entry name" value="SIGNAL RECOGNITION PARTICLE 54K PROTEIN SRP54"/>
    <property type="match status" value="1"/>
</dbReference>
<evidence type="ECO:0000256" key="2">
    <source>
        <dbReference type="ARBA" id="ARBA00022741"/>
    </source>
</evidence>
<dbReference type="AlphaFoldDB" id="A0A081BUE6"/>
<dbReference type="InterPro" id="IPR000897">
    <property type="entry name" value="SRP54_GTPase_dom"/>
</dbReference>
<dbReference type="PROSITE" id="PS00300">
    <property type="entry name" value="SRP54"/>
    <property type="match status" value="1"/>
</dbReference>
<dbReference type="GO" id="GO:0008312">
    <property type="term" value="F:7S RNA binding"/>
    <property type="evidence" value="ECO:0007669"/>
    <property type="project" value="InterPro"/>
</dbReference>
<dbReference type="SMART" id="SM00382">
    <property type="entry name" value="AAA"/>
    <property type="match status" value="1"/>
</dbReference>
<keyword evidence="2 9" id="KW-0547">Nucleotide-binding</keyword>
<dbReference type="Proteomes" id="UP000030661">
    <property type="component" value="Unassembled WGS sequence"/>
</dbReference>
<comment type="domain">
    <text evidence="9">Composed of three domains: the N-terminal N domain, which is responsible for interactions with the ribosome, the central G domain, which binds GTP, and the C-terminal M domain, which binds the RNA and the signal sequence of the RNC.</text>
</comment>
<gene>
    <name evidence="9" type="primary">ffh</name>
    <name evidence="11" type="ORF">U27_02912</name>
</gene>
<evidence type="ECO:0000313" key="11">
    <source>
        <dbReference type="EMBL" id="GAK55951.1"/>
    </source>
</evidence>
<dbReference type="FunFam" id="3.40.50.300:FF:000022">
    <property type="entry name" value="Signal recognition particle 54 kDa subunit"/>
    <property type="match status" value="1"/>
</dbReference>
<evidence type="ECO:0000256" key="6">
    <source>
        <dbReference type="ARBA" id="ARBA00023135"/>
    </source>
</evidence>
<accession>A0A081BUE6</accession>
<dbReference type="InterPro" id="IPR022941">
    <property type="entry name" value="SRP54"/>
</dbReference>
<evidence type="ECO:0000256" key="9">
    <source>
        <dbReference type="HAMAP-Rule" id="MF_00306"/>
    </source>
</evidence>
<dbReference type="GO" id="GO:0048500">
    <property type="term" value="C:signal recognition particle"/>
    <property type="evidence" value="ECO:0007669"/>
    <property type="project" value="UniProtKB-UniRule"/>
</dbReference>
<dbReference type="Pfam" id="PF02881">
    <property type="entry name" value="SRP54_N"/>
    <property type="match status" value="1"/>
</dbReference>
<dbReference type="HAMAP" id="MF_00306">
    <property type="entry name" value="SRP54"/>
    <property type="match status" value="1"/>
</dbReference>
<evidence type="ECO:0000256" key="7">
    <source>
        <dbReference type="ARBA" id="ARBA00023274"/>
    </source>
</evidence>
<feature type="binding site" evidence="9">
    <location>
        <begin position="189"/>
        <end position="193"/>
    </location>
    <ligand>
        <name>GTP</name>
        <dbReference type="ChEBI" id="CHEBI:37565"/>
    </ligand>
</feature>
<dbReference type="Pfam" id="PF00448">
    <property type="entry name" value="SRP54"/>
    <property type="match status" value="1"/>
</dbReference>
<dbReference type="PANTHER" id="PTHR11564:SF5">
    <property type="entry name" value="SIGNAL RECOGNITION PARTICLE SUBUNIT SRP54"/>
    <property type="match status" value="1"/>
</dbReference>